<dbReference type="AlphaFoldDB" id="A0A4Q7VVP4"/>
<proteinExistence type="predicted"/>
<dbReference type="SUPFAM" id="SSF82153">
    <property type="entry name" value="FAS1 domain"/>
    <property type="match status" value="2"/>
</dbReference>
<keyword evidence="1" id="KW-0732">Signal</keyword>
<dbReference type="PANTHER" id="PTHR10900:SF77">
    <property type="entry name" value="FI19380P1"/>
    <property type="match status" value="1"/>
</dbReference>
<sequence length="314" mass="31730">MTRWMKWFAALGAAALLAGCSFGDDDEVAPPVPVGNLAEVARANGFNALLAAVAKAELGSVLAGSDKLTVFAPTDAAFGALATRLGLADANALVAALSKDQLTKILSYHVVAGEVKKAQVPLATDITTLETGKFQVRASGADLLIADELLRDSRITATDVAASNGVIHVVDSVLLPEGVLNIVQTAQANPVFSKLVAAVVAADLAGALSGAGPLTVFAPVDTAFDAIASVVPTLSKEQLTTVLTYHVVGAKVLAADIPFGTPVGTLAGQNITISAGTPPTIADTTAAAARIVATDIEASNGVVHVIDKVLIPTL</sequence>
<feature type="signal peptide" evidence="1">
    <location>
        <begin position="1"/>
        <end position="23"/>
    </location>
</feature>
<name>A0A4Q7VVP4_9BURK</name>
<accession>A0A4Q7VVP4</accession>
<evidence type="ECO:0000313" key="4">
    <source>
        <dbReference type="Proteomes" id="UP000293671"/>
    </source>
</evidence>
<dbReference type="PROSITE" id="PS50213">
    <property type="entry name" value="FAS1"/>
    <property type="match status" value="2"/>
</dbReference>
<feature type="domain" description="FAS1" evidence="2">
    <location>
        <begin position="179"/>
        <end position="310"/>
    </location>
</feature>
<dbReference type="EMBL" id="SHKP01000005">
    <property type="protein sequence ID" value="RZU00752.1"/>
    <property type="molecule type" value="Genomic_DNA"/>
</dbReference>
<dbReference type="PANTHER" id="PTHR10900">
    <property type="entry name" value="PERIOSTIN-RELATED"/>
    <property type="match status" value="1"/>
</dbReference>
<feature type="domain" description="FAS1" evidence="2">
    <location>
        <begin position="33"/>
        <end position="174"/>
    </location>
</feature>
<evidence type="ECO:0000256" key="1">
    <source>
        <dbReference type="SAM" id="SignalP"/>
    </source>
</evidence>
<evidence type="ECO:0000259" key="2">
    <source>
        <dbReference type="PROSITE" id="PS50213"/>
    </source>
</evidence>
<evidence type="ECO:0000313" key="3">
    <source>
        <dbReference type="EMBL" id="RZU00752.1"/>
    </source>
</evidence>
<gene>
    <name evidence="3" type="ORF">EV670_1464</name>
</gene>
<dbReference type="SMART" id="SM00554">
    <property type="entry name" value="FAS1"/>
    <property type="match status" value="2"/>
</dbReference>
<dbReference type="FunFam" id="2.30.180.10:FF:000032">
    <property type="entry name" value="Fasciclin domain-containing protein, putative"/>
    <property type="match status" value="1"/>
</dbReference>
<keyword evidence="4" id="KW-1185">Reference proteome</keyword>
<reference evidence="3 4" key="1">
    <citation type="submission" date="2019-02" db="EMBL/GenBank/DDBJ databases">
        <title>Genomic Encyclopedia of Type Strains, Phase IV (KMG-IV): sequencing the most valuable type-strain genomes for metagenomic binning, comparative biology and taxonomic classification.</title>
        <authorList>
            <person name="Goeker M."/>
        </authorList>
    </citation>
    <scope>NUCLEOTIDE SEQUENCE [LARGE SCALE GENOMIC DNA]</scope>
    <source>
        <strain evidence="3 4">DSM 19570</strain>
    </source>
</reference>
<comment type="caution">
    <text evidence="3">The sequence shown here is derived from an EMBL/GenBank/DDBJ whole genome shotgun (WGS) entry which is preliminary data.</text>
</comment>
<dbReference type="Gene3D" id="2.30.180.10">
    <property type="entry name" value="FAS1 domain"/>
    <property type="match status" value="2"/>
</dbReference>
<dbReference type="InterPro" id="IPR050904">
    <property type="entry name" value="Adhesion/Biosynth-related"/>
</dbReference>
<dbReference type="InterPro" id="IPR036378">
    <property type="entry name" value="FAS1_dom_sf"/>
</dbReference>
<dbReference type="InterPro" id="IPR000782">
    <property type="entry name" value="FAS1_domain"/>
</dbReference>
<dbReference type="Pfam" id="PF02469">
    <property type="entry name" value="Fasciclin"/>
    <property type="match status" value="2"/>
</dbReference>
<feature type="chain" id="PRO_5020357183" evidence="1">
    <location>
        <begin position="24"/>
        <end position="314"/>
    </location>
</feature>
<dbReference type="RefSeq" id="WP_242616873.1">
    <property type="nucleotide sequence ID" value="NZ_SHKP01000005.1"/>
</dbReference>
<dbReference type="Proteomes" id="UP000293671">
    <property type="component" value="Unassembled WGS sequence"/>
</dbReference>
<organism evidence="3 4">
    <name type="scientific">Rivibacter subsaxonicus</name>
    <dbReference type="NCBI Taxonomy" id="457575"/>
    <lineage>
        <taxon>Bacteria</taxon>
        <taxon>Pseudomonadati</taxon>
        <taxon>Pseudomonadota</taxon>
        <taxon>Betaproteobacteria</taxon>
        <taxon>Burkholderiales</taxon>
        <taxon>Rivibacter</taxon>
    </lineage>
</organism>
<dbReference type="PROSITE" id="PS51257">
    <property type="entry name" value="PROKAR_LIPOPROTEIN"/>
    <property type="match status" value="1"/>
</dbReference>
<protein>
    <submittedName>
        <fullName evidence="3">Putative surface protein with fasciclin (FAS1) repeats</fullName>
    </submittedName>
</protein>